<accession>A0A2D2LU70</accession>
<dbReference type="Pfam" id="PF16113">
    <property type="entry name" value="ECH_2"/>
    <property type="match status" value="1"/>
</dbReference>
<sequence length="398" mass="44000">MNEENQQPVIFETIATQDGHYIGTMTLNDPKSLNALSVDMCKLMAAQLGKWATDDNIVAILLKGSGDKAFCAGGNIRKLYDSMIDTPPQVPMQQPNPYGVEFFENEYSLYRQMHFYPKPIVLWGNGIVMGGGMGLMAMCSHRIVTETTRFAMPEITIGLYPDATGSWFLARMPAKIGLFLGLTGANCNANDAIFSSLAEYAVASSEYDNVIDALKQANWQADYSLHDIASHALAKIHHTEHLADSHLMKHFNTIQVLVNKGSVHDIDAALRDNNFSKVNGEADKWLTKAVETYQHGCPVSAALTVEMFKHASKLSLEQVLYMEMNASLHCVNYPDFREGVRALLIDKDKSPKWSKTLDECDAGYIQSHLASAFPNSEHPFEAWLGSDSLSAKLAKLAV</sequence>
<organism evidence="5 6">
    <name type="scientific">Faucicola osloensis</name>
    <name type="common">Moraxella osloensis</name>
    <dbReference type="NCBI Taxonomy" id="34062"/>
    <lineage>
        <taxon>Bacteria</taxon>
        <taxon>Pseudomonadati</taxon>
        <taxon>Pseudomonadota</taxon>
        <taxon>Gammaproteobacteria</taxon>
        <taxon>Moraxellales</taxon>
        <taxon>Moraxellaceae</taxon>
        <taxon>Faucicola</taxon>
    </lineage>
</organism>
<dbReference type="Gene3D" id="3.90.226.10">
    <property type="entry name" value="2-enoyl-CoA Hydratase, Chain A, domain 1"/>
    <property type="match status" value="1"/>
</dbReference>
<name>A0A2D2LU70_FAUOS</name>
<dbReference type="InterPro" id="IPR045004">
    <property type="entry name" value="ECH_dom"/>
</dbReference>
<dbReference type="EC" id="3.1.2.4" evidence="2"/>
<dbReference type="Proteomes" id="UP000229340">
    <property type="component" value="Chromosome"/>
</dbReference>
<evidence type="ECO:0000259" key="4">
    <source>
        <dbReference type="Pfam" id="PF16113"/>
    </source>
</evidence>
<dbReference type="RefSeq" id="WP_100269851.1">
    <property type="nucleotide sequence ID" value="NZ_CP024443.1"/>
</dbReference>
<dbReference type="GO" id="GO:0006574">
    <property type="term" value="P:L-valine catabolic process"/>
    <property type="evidence" value="ECO:0007669"/>
    <property type="project" value="TreeGrafter"/>
</dbReference>
<reference evidence="6" key="1">
    <citation type="submission" date="2017-11" db="EMBL/GenBank/DDBJ databases">
        <title>Complete genome sequence of Moraxella osloensis NP7 isolated from human skin.</title>
        <authorList>
            <person name="Lee K."/>
            <person name="Lim J.Y."/>
            <person name="Hwang I."/>
        </authorList>
    </citation>
    <scope>NUCLEOTIDE SEQUENCE [LARGE SCALE GENOMIC DNA]</scope>
    <source>
        <strain evidence="6">NP7</strain>
    </source>
</reference>
<dbReference type="GO" id="GO:0003860">
    <property type="term" value="F:3-hydroxyisobutyryl-CoA hydrolase activity"/>
    <property type="evidence" value="ECO:0007669"/>
    <property type="project" value="UniProtKB-EC"/>
</dbReference>
<evidence type="ECO:0000256" key="2">
    <source>
        <dbReference type="ARBA" id="ARBA00011915"/>
    </source>
</evidence>
<dbReference type="AlphaFoldDB" id="A0A2D2LU70"/>
<evidence type="ECO:0000256" key="3">
    <source>
        <dbReference type="ARBA" id="ARBA00022801"/>
    </source>
</evidence>
<dbReference type="InterPro" id="IPR032259">
    <property type="entry name" value="HIBYL-CoA-H"/>
</dbReference>
<dbReference type="GO" id="GO:0016853">
    <property type="term" value="F:isomerase activity"/>
    <property type="evidence" value="ECO:0007669"/>
    <property type="project" value="UniProtKB-KW"/>
</dbReference>
<dbReference type="PANTHER" id="PTHR43176">
    <property type="entry name" value="3-HYDROXYISOBUTYRYL-COA HYDROLASE-RELATED"/>
    <property type="match status" value="1"/>
</dbReference>
<feature type="domain" description="Enoyl-CoA hydratase/isomerase" evidence="4">
    <location>
        <begin position="22"/>
        <end position="368"/>
    </location>
</feature>
<evidence type="ECO:0000313" key="6">
    <source>
        <dbReference type="Proteomes" id="UP000229340"/>
    </source>
</evidence>
<gene>
    <name evidence="5" type="ORF">NP7_04425</name>
</gene>
<dbReference type="SUPFAM" id="SSF52096">
    <property type="entry name" value="ClpP/crotonase"/>
    <property type="match status" value="1"/>
</dbReference>
<proteinExistence type="predicted"/>
<dbReference type="InterPro" id="IPR029045">
    <property type="entry name" value="ClpP/crotonase-like_dom_sf"/>
</dbReference>
<keyword evidence="3" id="KW-0378">Hydrolase</keyword>
<comment type="catalytic activity">
    <reaction evidence="1">
        <text>3-hydroxy-2-methylpropanoyl-CoA + H2O = 3-hydroxy-2-methylpropanoate + CoA + H(+)</text>
        <dbReference type="Rhea" id="RHEA:20888"/>
        <dbReference type="ChEBI" id="CHEBI:11805"/>
        <dbReference type="ChEBI" id="CHEBI:15377"/>
        <dbReference type="ChEBI" id="CHEBI:15378"/>
        <dbReference type="ChEBI" id="CHEBI:57287"/>
        <dbReference type="ChEBI" id="CHEBI:57340"/>
        <dbReference type="EC" id="3.1.2.4"/>
    </reaction>
</comment>
<dbReference type="STRING" id="34062.AXE82_00515"/>
<dbReference type="CDD" id="cd06558">
    <property type="entry name" value="crotonase-like"/>
    <property type="match status" value="1"/>
</dbReference>
<protein>
    <recommendedName>
        <fullName evidence="2">3-hydroxyisobutyryl-CoA hydrolase</fullName>
        <ecNumber evidence="2">3.1.2.4</ecNumber>
    </recommendedName>
</protein>
<dbReference type="NCBIfam" id="NF004127">
    <property type="entry name" value="PRK05617.1"/>
    <property type="match status" value="1"/>
</dbReference>
<dbReference type="PANTHER" id="PTHR43176:SF3">
    <property type="entry name" value="3-HYDROXYISOBUTYRYL-COA HYDROLASE, MITOCHONDRIAL"/>
    <property type="match status" value="1"/>
</dbReference>
<dbReference type="GO" id="GO:0005829">
    <property type="term" value="C:cytosol"/>
    <property type="evidence" value="ECO:0007669"/>
    <property type="project" value="TreeGrafter"/>
</dbReference>
<dbReference type="EMBL" id="CP024443">
    <property type="protein sequence ID" value="ATR78564.1"/>
    <property type="molecule type" value="Genomic_DNA"/>
</dbReference>
<evidence type="ECO:0000256" key="1">
    <source>
        <dbReference type="ARBA" id="ARBA00001709"/>
    </source>
</evidence>
<evidence type="ECO:0000313" key="5">
    <source>
        <dbReference type="EMBL" id="ATR78564.1"/>
    </source>
</evidence>
<keyword evidence="5" id="KW-0413">Isomerase</keyword>